<accession>A0ABN7RUX9</accession>
<keyword evidence="4" id="KW-1185">Reference proteome</keyword>
<evidence type="ECO:0000256" key="1">
    <source>
        <dbReference type="SAM" id="MobiDB-lite"/>
    </source>
</evidence>
<reference evidence="3 4" key="1">
    <citation type="submission" date="2021-04" db="EMBL/GenBank/DDBJ databases">
        <authorList>
            <person name="Bliznina A."/>
        </authorList>
    </citation>
    <scope>NUCLEOTIDE SEQUENCE [LARGE SCALE GENOMIC DNA]</scope>
</reference>
<proteinExistence type="predicted"/>
<feature type="transmembrane region" description="Helical" evidence="2">
    <location>
        <begin position="26"/>
        <end position="51"/>
    </location>
</feature>
<dbReference type="EMBL" id="OU015568">
    <property type="protein sequence ID" value="CAG5082949.1"/>
    <property type="molecule type" value="Genomic_DNA"/>
</dbReference>
<feature type="region of interest" description="Disordered" evidence="1">
    <location>
        <begin position="224"/>
        <end position="301"/>
    </location>
</feature>
<gene>
    <name evidence="3" type="ORF">OKIOD_LOCUS1801</name>
</gene>
<evidence type="ECO:0000313" key="4">
    <source>
        <dbReference type="Proteomes" id="UP001158576"/>
    </source>
</evidence>
<keyword evidence="2" id="KW-1133">Transmembrane helix</keyword>
<feature type="compositionally biased region" description="Polar residues" evidence="1">
    <location>
        <begin position="276"/>
        <end position="296"/>
    </location>
</feature>
<dbReference type="Proteomes" id="UP001158576">
    <property type="component" value="Chromosome PAR"/>
</dbReference>
<protein>
    <submittedName>
        <fullName evidence="3">Oidioi.mRNA.OKI2018_I69.PAR.g10243.t1.cds</fullName>
    </submittedName>
</protein>
<name>A0ABN7RUX9_OIKDI</name>
<evidence type="ECO:0000313" key="3">
    <source>
        <dbReference type="EMBL" id="CAG5082949.1"/>
    </source>
</evidence>
<keyword evidence="2" id="KW-0812">Transmembrane</keyword>
<sequence length="401" mass="45603">MPLLTDLKNQTTSGFQFPPKFWLNPITILLLSLLALLALLVVILCVGYCIFDKLEQTRAKRNRQRWEERREAQRKRDEEWDLRFDRAIADASRRKITESSSRNANWLAYVSSNRADQGPIRSSRSGNVQDTPLSTLISANSSPKCSAKNCARTRTEKAARKAKINARRAARRKQLNKIPDKYVPALCEGIMDTTITLTKTGYTVLRCIPPAVRHVYNAATTVHNHLRGGPSSRPSYYVRPAPSPPPQTSSRAASPSRKKESKKEKKEPKKEDNKGWPTSTFHSTNNDNSNKKTWGSQPRKEVTELPATKAITECIYYEDDEHEFGSFNDWICKECFREDPRCQKVLRRPKPLGHTLPGSKFASRNDCPLCKDCEKIGEHDNYVCAGCLNFYLDIEKSLPTN</sequence>
<keyword evidence="2" id="KW-0472">Membrane</keyword>
<organism evidence="3 4">
    <name type="scientific">Oikopleura dioica</name>
    <name type="common">Tunicate</name>
    <dbReference type="NCBI Taxonomy" id="34765"/>
    <lineage>
        <taxon>Eukaryota</taxon>
        <taxon>Metazoa</taxon>
        <taxon>Chordata</taxon>
        <taxon>Tunicata</taxon>
        <taxon>Appendicularia</taxon>
        <taxon>Copelata</taxon>
        <taxon>Oikopleuridae</taxon>
        <taxon>Oikopleura</taxon>
    </lineage>
</organism>
<evidence type="ECO:0000256" key="2">
    <source>
        <dbReference type="SAM" id="Phobius"/>
    </source>
</evidence>
<feature type="compositionally biased region" description="Basic and acidic residues" evidence="1">
    <location>
        <begin position="257"/>
        <end position="274"/>
    </location>
</feature>